<keyword evidence="2" id="KW-1185">Reference proteome</keyword>
<dbReference type="Proteomes" id="UP000008022">
    <property type="component" value="Unassembled WGS sequence"/>
</dbReference>
<dbReference type="InterPro" id="IPR016135">
    <property type="entry name" value="UBQ-conjugating_enzyme/RWD"/>
</dbReference>
<dbReference type="Gene3D" id="3.10.110.10">
    <property type="entry name" value="Ubiquitin Conjugating Enzyme"/>
    <property type="match status" value="1"/>
</dbReference>
<reference evidence="2" key="1">
    <citation type="submission" date="2013-06" db="EMBL/GenBank/DDBJ databases">
        <authorList>
            <person name="Zhao Q."/>
        </authorList>
    </citation>
    <scope>NUCLEOTIDE SEQUENCE</scope>
    <source>
        <strain evidence="2">cv. W1943</strain>
    </source>
</reference>
<protein>
    <submittedName>
        <fullName evidence="1">Uncharacterized protein</fullName>
    </submittedName>
</protein>
<dbReference type="AlphaFoldDB" id="A0A0E0N077"/>
<dbReference type="Gramene" id="ORUFI01G28070.1">
    <property type="protein sequence ID" value="ORUFI01G28070.1"/>
    <property type="gene ID" value="ORUFI01G28070"/>
</dbReference>
<dbReference type="SUPFAM" id="SSF54495">
    <property type="entry name" value="UBC-like"/>
    <property type="match status" value="1"/>
</dbReference>
<dbReference type="HOGENOM" id="CLU_2458577_0_0_1"/>
<organism evidence="1 2">
    <name type="scientific">Oryza rufipogon</name>
    <name type="common">Brownbeard rice</name>
    <name type="synonym">Asian wild rice</name>
    <dbReference type="NCBI Taxonomy" id="4529"/>
    <lineage>
        <taxon>Eukaryota</taxon>
        <taxon>Viridiplantae</taxon>
        <taxon>Streptophyta</taxon>
        <taxon>Embryophyta</taxon>
        <taxon>Tracheophyta</taxon>
        <taxon>Spermatophyta</taxon>
        <taxon>Magnoliopsida</taxon>
        <taxon>Liliopsida</taxon>
        <taxon>Poales</taxon>
        <taxon>Poaceae</taxon>
        <taxon>BOP clade</taxon>
        <taxon>Oryzoideae</taxon>
        <taxon>Oryzeae</taxon>
        <taxon>Oryzinae</taxon>
        <taxon>Oryza</taxon>
    </lineage>
</organism>
<name>A0A0E0N077_ORYRU</name>
<dbReference type="EnsemblPlants" id="ORUFI01G28070.1">
    <property type="protein sequence ID" value="ORUFI01G28070.1"/>
    <property type="gene ID" value="ORUFI01G28070"/>
</dbReference>
<evidence type="ECO:0000313" key="2">
    <source>
        <dbReference type="Proteomes" id="UP000008022"/>
    </source>
</evidence>
<reference evidence="1" key="2">
    <citation type="submission" date="2015-06" db="UniProtKB">
        <authorList>
            <consortium name="EnsemblPlants"/>
        </authorList>
    </citation>
    <scope>IDENTIFICATION</scope>
</reference>
<evidence type="ECO:0000313" key="1">
    <source>
        <dbReference type="EnsemblPlants" id="ORUFI01G28070.1"/>
    </source>
</evidence>
<sequence length="100" mass="11584">MTTIFPGHFYPRFYALIFGKTERVLSRLKVRNQFWATVLARDYVWKVEDDSGRYGASWAYSSICGSKEVLLSICSVLTDPNPDDPLVPEIAHTYKYETRQ</sequence>
<dbReference type="OMA" id="YGASWAY"/>
<proteinExistence type="predicted"/>
<dbReference type="STRING" id="4529.A0A0E0N077"/>
<accession>A0A0E0N077</accession>